<dbReference type="AlphaFoldDB" id="A0A8H4KYV7"/>
<evidence type="ECO:0000313" key="2">
    <source>
        <dbReference type="Proteomes" id="UP000554235"/>
    </source>
</evidence>
<proteinExistence type="predicted"/>
<sequence>MSSAGASHRPPSAPPSTFFTSRFGFPTIVDERAPFPTTLPSFTESFAAASFAESPSTSSLSDALPRPIFTARHLILLHHAQNYMPLTNSSMQPVFDIAVGWAEEAPYAIDQLLAIAADHLAIAEPDKAAIHRRTATELQTRALMLFNKDAQDLDNENTDPEKHRLPRFVFASLLSIHMIYETFTHYRANFHVFIERFVESVHVHRGVRTIISPNYNMFLDSPLRPYLISFKKASESDNVGSECVELIQLIQNSDLGAATIAACNSAANTLQWAFNIHRNLPQDGNVHASTAFPVLLTAEYMDAVRKHRPEALLVLAYYGVLLHWCRSSWIIGDAGAFLIRLIADYLGSFWQEPMRWPLEELQRDQG</sequence>
<organism evidence="1 2">
    <name type="scientific">Fusarium albosuccineum</name>
    <dbReference type="NCBI Taxonomy" id="1237068"/>
    <lineage>
        <taxon>Eukaryota</taxon>
        <taxon>Fungi</taxon>
        <taxon>Dikarya</taxon>
        <taxon>Ascomycota</taxon>
        <taxon>Pezizomycotina</taxon>
        <taxon>Sordariomycetes</taxon>
        <taxon>Hypocreomycetidae</taxon>
        <taxon>Hypocreales</taxon>
        <taxon>Nectriaceae</taxon>
        <taxon>Fusarium</taxon>
        <taxon>Fusarium decemcellulare species complex</taxon>
    </lineage>
</organism>
<dbReference type="EMBL" id="JAADYS010002420">
    <property type="protein sequence ID" value="KAF4458585.1"/>
    <property type="molecule type" value="Genomic_DNA"/>
</dbReference>
<dbReference type="GO" id="GO:0001228">
    <property type="term" value="F:DNA-binding transcription activator activity, RNA polymerase II-specific"/>
    <property type="evidence" value="ECO:0007669"/>
    <property type="project" value="TreeGrafter"/>
</dbReference>
<protein>
    <submittedName>
        <fullName evidence="1">Sterol uptake control 2</fullName>
    </submittedName>
</protein>
<dbReference type="Proteomes" id="UP000554235">
    <property type="component" value="Unassembled WGS sequence"/>
</dbReference>
<accession>A0A8H4KYV7</accession>
<comment type="caution">
    <text evidence="1">The sequence shown here is derived from an EMBL/GenBank/DDBJ whole genome shotgun (WGS) entry which is preliminary data.</text>
</comment>
<dbReference type="PANTHER" id="PTHR47784">
    <property type="entry name" value="STEROL UPTAKE CONTROL PROTEIN 2"/>
    <property type="match status" value="1"/>
</dbReference>
<dbReference type="InterPro" id="IPR053157">
    <property type="entry name" value="Sterol_Uptake_Regulator"/>
</dbReference>
<name>A0A8H4KYV7_9HYPO</name>
<reference evidence="1 2" key="1">
    <citation type="submission" date="2020-01" db="EMBL/GenBank/DDBJ databases">
        <title>Identification and distribution of gene clusters putatively required for synthesis of sphingolipid metabolism inhibitors in phylogenetically diverse species of the filamentous fungus Fusarium.</title>
        <authorList>
            <person name="Kim H.-S."/>
            <person name="Busman M."/>
            <person name="Brown D.W."/>
            <person name="Divon H."/>
            <person name="Uhlig S."/>
            <person name="Proctor R.H."/>
        </authorList>
    </citation>
    <scope>NUCLEOTIDE SEQUENCE [LARGE SCALE GENOMIC DNA]</scope>
    <source>
        <strain evidence="1 2">NRRL 20459</strain>
    </source>
</reference>
<keyword evidence="2" id="KW-1185">Reference proteome</keyword>
<gene>
    <name evidence="1" type="ORF">FALBO_14683</name>
</gene>
<dbReference type="OrthoDB" id="4937900at2759"/>
<evidence type="ECO:0000313" key="1">
    <source>
        <dbReference type="EMBL" id="KAF4458585.1"/>
    </source>
</evidence>
<dbReference type="PANTHER" id="PTHR47784:SF4">
    <property type="entry name" value="ZN(II)2CYS6 TRANSCRIPTION FACTOR (EUROFUNG)"/>
    <property type="match status" value="1"/>
</dbReference>